<keyword evidence="1" id="KW-0472">Membrane</keyword>
<evidence type="ECO:0000313" key="2">
    <source>
        <dbReference type="EMBL" id="EGY2379239.1"/>
    </source>
</evidence>
<proteinExistence type="predicted"/>
<evidence type="ECO:0000256" key="1">
    <source>
        <dbReference type="SAM" id="Phobius"/>
    </source>
</evidence>
<name>A0A9P2LEA8_ACIBA</name>
<accession>A0A9P2LEA8</accession>
<dbReference type="RefSeq" id="WP_000912547.1">
    <property type="nucleotide sequence ID" value="NZ_CACSGU010000031.1"/>
</dbReference>
<feature type="transmembrane region" description="Helical" evidence="1">
    <location>
        <begin position="6"/>
        <end position="25"/>
    </location>
</feature>
<organism evidence="2">
    <name type="scientific">Acinetobacter baumannii</name>
    <dbReference type="NCBI Taxonomy" id="470"/>
    <lineage>
        <taxon>Bacteria</taxon>
        <taxon>Pseudomonadati</taxon>
        <taxon>Pseudomonadota</taxon>
        <taxon>Gammaproteobacteria</taxon>
        <taxon>Moraxellales</taxon>
        <taxon>Moraxellaceae</taxon>
        <taxon>Acinetobacter</taxon>
        <taxon>Acinetobacter calcoaceticus/baumannii complex</taxon>
    </lineage>
</organism>
<comment type="caution">
    <text evidence="2">The sequence shown here is derived from an EMBL/GenBank/DDBJ whole genome shotgun (WGS) entry which is preliminary data.</text>
</comment>
<keyword evidence="1" id="KW-0812">Transmembrane</keyword>
<reference evidence="2" key="1">
    <citation type="submission" date="2020-12" db="EMBL/GenBank/DDBJ databases">
        <authorList>
            <consortium name="Clinical and Environmental Microbiology Branch: Whole genome sequencing antimicrobial resistance pathogens in the healthcare setting"/>
        </authorList>
    </citation>
    <scope>NUCLEOTIDE SEQUENCE</scope>
    <source>
        <strain evidence="2">2018HL-00813</strain>
    </source>
</reference>
<protein>
    <submittedName>
        <fullName evidence="2">Uncharacterized protein</fullName>
    </submittedName>
</protein>
<sequence length="69" mass="7720">MLKIIITSLAGFGIGYLVSLLHIEYKALTKGHFRIFGTTYRAFISRNIRDGAKGVPEVIEEAHSNSLKR</sequence>
<gene>
    <name evidence="2" type="ORF">JHZ39_003676</name>
</gene>
<keyword evidence="1" id="KW-1133">Transmembrane helix</keyword>
<dbReference type="EMBL" id="AAYLMQ010000073">
    <property type="protein sequence ID" value="EGY2379239.1"/>
    <property type="molecule type" value="Genomic_DNA"/>
</dbReference>
<dbReference type="AlphaFoldDB" id="A0A9P2LEA8"/>